<reference evidence="1 2" key="1">
    <citation type="journal article" date="2018" name="Front. Plant Sci.">
        <title>Red Clover (Trifolium pratense) and Zigzag Clover (T. medium) - A Picture of Genomic Similarities and Differences.</title>
        <authorList>
            <person name="Dluhosova J."/>
            <person name="Istvanek J."/>
            <person name="Nedelnik J."/>
            <person name="Repkova J."/>
        </authorList>
    </citation>
    <scope>NUCLEOTIDE SEQUENCE [LARGE SCALE GENOMIC DNA]</scope>
    <source>
        <strain evidence="2">cv. 10/8</strain>
        <tissue evidence="1">Leaf</tissue>
    </source>
</reference>
<comment type="caution">
    <text evidence="1">The sequence shown here is derived from an EMBL/GenBank/DDBJ whole genome shotgun (WGS) entry which is preliminary data.</text>
</comment>
<proteinExistence type="predicted"/>
<accession>A0A392PZQ2</accession>
<organism evidence="1 2">
    <name type="scientific">Trifolium medium</name>
    <dbReference type="NCBI Taxonomy" id="97028"/>
    <lineage>
        <taxon>Eukaryota</taxon>
        <taxon>Viridiplantae</taxon>
        <taxon>Streptophyta</taxon>
        <taxon>Embryophyta</taxon>
        <taxon>Tracheophyta</taxon>
        <taxon>Spermatophyta</taxon>
        <taxon>Magnoliopsida</taxon>
        <taxon>eudicotyledons</taxon>
        <taxon>Gunneridae</taxon>
        <taxon>Pentapetalae</taxon>
        <taxon>rosids</taxon>
        <taxon>fabids</taxon>
        <taxon>Fabales</taxon>
        <taxon>Fabaceae</taxon>
        <taxon>Papilionoideae</taxon>
        <taxon>50 kb inversion clade</taxon>
        <taxon>NPAAA clade</taxon>
        <taxon>Hologalegina</taxon>
        <taxon>IRL clade</taxon>
        <taxon>Trifolieae</taxon>
        <taxon>Trifolium</taxon>
    </lineage>
</organism>
<dbReference type="AlphaFoldDB" id="A0A392PZQ2"/>
<evidence type="ECO:0000313" key="1">
    <source>
        <dbReference type="EMBL" id="MCI16930.1"/>
    </source>
</evidence>
<name>A0A392PZQ2_9FABA</name>
<dbReference type="Proteomes" id="UP000265520">
    <property type="component" value="Unassembled WGS sequence"/>
</dbReference>
<sequence>MWGWSTPAHVIMFVQDTWKAKPRHAEGGAHGRVELGMLTEELMVELS</sequence>
<protein>
    <submittedName>
        <fullName evidence="1">Uncharacterized protein</fullName>
    </submittedName>
</protein>
<dbReference type="EMBL" id="LXQA010103059">
    <property type="protein sequence ID" value="MCI16930.1"/>
    <property type="molecule type" value="Genomic_DNA"/>
</dbReference>
<keyword evidence="2" id="KW-1185">Reference proteome</keyword>
<evidence type="ECO:0000313" key="2">
    <source>
        <dbReference type="Proteomes" id="UP000265520"/>
    </source>
</evidence>